<keyword evidence="1" id="KW-0732">Signal</keyword>
<evidence type="ECO:0000259" key="2">
    <source>
        <dbReference type="PROSITE" id="PS51465"/>
    </source>
</evidence>
<feature type="domain" description="Kazal-like" evidence="2">
    <location>
        <begin position="25"/>
        <end position="76"/>
    </location>
</feature>
<keyword evidence="4" id="KW-1185">Reference proteome</keyword>
<evidence type="ECO:0000313" key="4">
    <source>
        <dbReference type="Proteomes" id="UP001292094"/>
    </source>
</evidence>
<evidence type="ECO:0000256" key="1">
    <source>
        <dbReference type="SAM" id="SignalP"/>
    </source>
</evidence>
<comment type="caution">
    <text evidence="3">The sequence shown here is derived from an EMBL/GenBank/DDBJ whole genome shotgun (WGS) entry which is preliminary data.</text>
</comment>
<dbReference type="Proteomes" id="UP001292094">
    <property type="component" value="Unassembled WGS sequence"/>
</dbReference>
<reference evidence="3" key="1">
    <citation type="submission" date="2023-11" db="EMBL/GenBank/DDBJ databases">
        <title>Genome assemblies of two species of porcelain crab, Petrolisthes cinctipes and Petrolisthes manimaculis (Anomura: Porcellanidae).</title>
        <authorList>
            <person name="Angst P."/>
        </authorList>
    </citation>
    <scope>NUCLEOTIDE SEQUENCE</scope>
    <source>
        <strain evidence="3">PB745_02</strain>
        <tissue evidence="3">Gill</tissue>
    </source>
</reference>
<feature type="chain" id="PRO_5042150917" description="Kazal-like domain-containing protein" evidence="1">
    <location>
        <begin position="18"/>
        <end position="76"/>
    </location>
</feature>
<dbReference type="Gene3D" id="3.30.60.30">
    <property type="match status" value="1"/>
</dbReference>
<dbReference type="AlphaFoldDB" id="A0AAE1PW95"/>
<protein>
    <recommendedName>
        <fullName evidence="2">Kazal-like domain-containing protein</fullName>
    </recommendedName>
</protein>
<gene>
    <name evidence="3" type="ORF">Pmani_014443</name>
</gene>
<evidence type="ECO:0000313" key="3">
    <source>
        <dbReference type="EMBL" id="KAK4314292.1"/>
    </source>
</evidence>
<accession>A0AAE1PW95</accession>
<dbReference type="Pfam" id="PF00050">
    <property type="entry name" value="Kazal_1"/>
    <property type="match status" value="1"/>
</dbReference>
<dbReference type="InterPro" id="IPR036058">
    <property type="entry name" value="Kazal_dom_sf"/>
</dbReference>
<proteinExistence type="predicted"/>
<dbReference type="InterPro" id="IPR002350">
    <property type="entry name" value="Kazal_dom"/>
</dbReference>
<organism evidence="3 4">
    <name type="scientific">Petrolisthes manimaculis</name>
    <dbReference type="NCBI Taxonomy" id="1843537"/>
    <lineage>
        <taxon>Eukaryota</taxon>
        <taxon>Metazoa</taxon>
        <taxon>Ecdysozoa</taxon>
        <taxon>Arthropoda</taxon>
        <taxon>Crustacea</taxon>
        <taxon>Multicrustacea</taxon>
        <taxon>Malacostraca</taxon>
        <taxon>Eumalacostraca</taxon>
        <taxon>Eucarida</taxon>
        <taxon>Decapoda</taxon>
        <taxon>Pleocyemata</taxon>
        <taxon>Anomura</taxon>
        <taxon>Galatheoidea</taxon>
        <taxon>Porcellanidae</taxon>
        <taxon>Petrolisthes</taxon>
    </lineage>
</organism>
<dbReference type="PROSITE" id="PS51465">
    <property type="entry name" value="KAZAL_2"/>
    <property type="match status" value="1"/>
</dbReference>
<dbReference type="SUPFAM" id="SSF100895">
    <property type="entry name" value="Kazal-type serine protease inhibitors"/>
    <property type="match status" value="1"/>
</dbReference>
<dbReference type="EMBL" id="JAWZYT010001232">
    <property type="protein sequence ID" value="KAK4314292.1"/>
    <property type="molecule type" value="Genomic_DNA"/>
</dbReference>
<name>A0AAE1PW95_9EUCA</name>
<feature type="signal peptide" evidence="1">
    <location>
        <begin position="1"/>
        <end position="17"/>
    </location>
</feature>
<sequence length="76" mass="8410">MKAVLVLVVMVAVMTHASPTYQSANHLEDPCLTGCTKEYIPLCGTDYITYSNDCLFRIGQCRNPKLQLLRPGSCTD</sequence>
<dbReference type="SMART" id="SM00280">
    <property type="entry name" value="KAZAL"/>
    <property type="match status" value="1"/>
</dbReference>
<dbReference type="CDD" id="cd00104">
    <property type="entry name" value="KAZAL_FS"/>
    <property type="match status" value="1"/>
</dbReference>